<dbReference type="PANTHER" id="PTHR12892">
    <property type="entry name" value="FGF RECEPTOR ACTIVATING PROTEIN 1"/>
    <property type="match status" value="1"/>
</dbReference>
<keyword evidence="6" id="KW-0333">Golgi apparatus</keyword>
<name>A0A6G1SLE9_9ACAR</name>
<evidence type="ECO:0000256" key="8">
    <source>
        <dbReference type="SAM" id="Phobius"/>
    </source>
</evidence>
<proteinExistence type="inferred from homology"/>
<dbReference type="InterPro" id="IPR019402">
    <property type="entry name" value="CWH43_N"/>
</dbReference>
<feature type="transmembrane region" description="Helical" evidence="8">
    <location>
        <begin position="230"/>
        <end position="249"/>
    </location>
</feature>
<accession>A0A6G1SLE9</accession>
<gene>
    <name evidence="11" type="primary">PGAP2_0</name>
    <name evidence="10" type="synonym">PGAP2_1</name>
    <name evidence="10" type="ORF">g.1902</name>
    <name evidence="11" type="ORF">g.1903</name>
</gene>
<keyword evidence="3" id="KW-0337">GPI-anchor biosynthesis</keyword>
<keyword evidence="7 8" id="KW-0472">Membrane</keyword>
<evidence type="ECO:0000256" key="4">
    <source>
        <dbReference type="ARBA" id="ARBA00022692"/>
    </source>
</evidence>
<keyword evidence="4 8" id="KW-0812">Transmembrane</keyword>
<dbReference type="GO" id="GO:0000139">
    <property type="term" value="C:Golgi membrane"/>
    <property type="evidence" value="ECO:0007669"/>
    <property type="project" value="UniProtKB-SubCell"/>
</dbReference>
<comment type="subcellular location">
    <subcellularLocation>
        <location evidence="1">Golgi apparatus membrane</location>
        <topology evidence="1">Multi-pass membrane protein</topology>
    </subcellularLocation>
</comment>
<feature type="transmembrane region" description="Helical" evidence="8">
    <location>
        <begin position="202"/>
        <end position="218"/>
    </location>
</feature>
<reference evidence="11" key="1">
    <citation type="submission" date="2018-10" db="EMBL/GenBank/DDBJ databases">
        <title>Transcriptome assembly of Aceria tosichella (Wheat curl mite) Type 2.</title>
        <authorList>
            <person name="Scully E.D."/>
            <person name="Geib S.M."/>
            <person name="Palmer N.A."/>
            <person name="Gupta A.K."/>
            <person name="Sarath G."/>
            <person name="Tatineni S."/>
        </authorList>
    </citation>
    <scope>NUCLEOTIDE SEQUENCE</scope>
    <source>
        <strain evidence="11">LincolnNE</strain>
    </source>
</reference>
<protein>
    <submittedName>
        <fullName evidence="11">Post-GPI attachment to proteins factor 2</fullName>
    </submittedName>
</protein>
<feature type="transmembrane region" description="Helical" evidence="8">
    <location>
        <begin position="100"/>
        <end position="120"/>
    </location>
</feature>
<comment type="similarity">
    <text evidence="2">Belongs to the PGAP2 family.</text>
</comment>
<feature type="domain" description="CWH43-like N-terminal" evidence="9">
    <location>
        <begin position="44"/>
        <end position="256"/>
    </location>
</feature>
<feature type="transmembrane region" description="Helical" evidence="8">
    <location>
        <begin position="129"/>
        <end position="146"/>
    </location>
</feature>
<evidence type="ECO:0000256" key="1">
    <source>
        <dbReference type="ARBA" id="ARBA00004653"/>
    </source>
</evidence>
<evidence type="ECO:0000259" key="9">
    <source>
        <dbReference type="Pfam" id="PF10277"/>
    </source>
</evidence>
<dbReference type="GO" id="GO:0005789">
    <property type="term" value="C:endoplasmic reticulum membrane"/>
    <property type="evidence" value="ECO:0007669"/>
    <property type="project" value="TreeGrafter"/>
</dbReference>
<dbReference type="EMBL" id="GGYP01005455">
    <property type="protein sequence ID" value="MDE50226.1"/>
    <property type="molecule type" value="Transcribed_RNA"/>
</dbReference>
<dbReference type="AlphaFoldDB" id="A0A6G1SLE9"/>
<evidence type="ECO:0000256" key="5">
    <source>
        <dbReference type="ARBA" id="ARBA00022989"/>
    </source>
</evidence>
<evidence type="ECO:0000313" key="11">
    <source>
        <dbReference type="EMBL" id="MDE50792.1"/>
    </source>
</evidence>
<evidence type="ECO:0000256" key="6">
    <source>
        <dbReference type="ARBA" id="ARBA00023034"/>
    </source>
</evidence>
<dbReference type="GO" id="GO:0006506">
    <property type="term" value="P:GPI anchor biosynthetic process"/>
    <property type="evidence" value="ECO:0007669"/>
    <property type="project" value="UniProtKB-KW"/>
</dbReference>
<evidence type="ECO:0000256" key="3">
    <source>
        <dbReference type="ARBA" id="ARBA00022502"/>
    </source>
</evidence>
<feature type="transmembrane region" description="Helical" evidence="8">
    <location>
        <begin position="152"/>
        <end position="173"/>
    </location>
</feature>
<evidence type="ECO:0000256" key="7">
    <source>
        <dbReference type="ARBA" id="ARBA00023136"/>
    </source>
</evidence>
<evidence type="ECO:0000313" key="10">
    <source>
        <dbReference type="EMBL" id="MDE50226.1"/>
    </source>
</evidence>
<dbReference type="PANTHER" id="PTHR12892:SF11">
    <property type="entry name" value="POST-GPI ATTACHMENT TO PROTEINS FACTOR 2"/>
    <property type="match status" value="1"/>
</dbReference>
<dbReference type="EMBL" id="GGYP01006021">
    <property type="protein sequence ID" value="MDE50792.1"/>
    <property type="molecule type" value="Transcribed_RNA"/>
</dbReference>
<keyword evidence="5 8" id="KW-1133">Transmembrane helix</keyword>
<dbReference type="InterPro" id="IPR039545">
    <property type="entry name" value="PGAP2"/>
</dbReference>
<dbReference type="Pfam" id="PF10277">
    <property type="entry name" value="Frag1"/>
    <property type="match status" value="1"/>
</dbReference>
<sequence>MDVLIVKRKQQNHVAKSTIDKMEIGQTQDSSFDQDISFELKIPFQSLAVTTATTQISSLVFCLAWSVKFNFYESTATHCRVDNYLPSLSATLDFTPQRDVWRTCIGLSGVPRFFIAYLYYQIIFKSKPLLWLHWIEISALIGLSIVDSIRYFSFHATCVGIFLITSIIHMALVCNDHVKPDLAALSETTRQKLRTTKLVKKRIAILNFFTIVAALYLYDRHNRYCEIGVYSMFSFLEYIVIVLNITYHLQAYYDLAEYSIVVAKVDREVKKKFSR</sequence>
<evidence type="ECO:0000256" key="2">
    <source>
        <dbReference type="ARBA" id="ARBA00007414"/>
    </source>
</evidence>
<organism evidence="11">
    <name type="scientific">Aceria tosichella</name>
    <name type="common">wheat curl mite</name>
    <dbReference type="NCBI Taxonomy" id="561515"/>
    <lineage>
        <taxon>Eukaryota</taxon>
        <taxon>Metazoa</taxon>
        <taxon>Ecdysozoa</taxon>
        <taxon>Arthropoda</taxon>
        <taxon>Chelicerata</taxon>
        <taxon>Arachnida</taxon>
        <taxon>Acari</taxon>
        <taxon>Acariformes</taxon>
        <taxon>Trombidiformes</taxon>
        <taxon>Prostigmata</taxon>
        <taxon>Eupodina</taxon>
        <taxon>Eriophyoidea</taxon>
        <taxon>Eriophyidae</taxon>
        <taxon>Eriophyinae</taxon>
        <taxon>Aceriini</taxon>
        <taxon>Aceria</taxon>
    </lineage>
</organism>